<dbReference type="OMA" id="VLMFINE"/>
<evidence type="ECO:0000256" key="4">
    <source>
        <dbReference type="ARBA" id="ARBA00022833"/>
    </source>
</evidence>
<dbReference type="eggNOG" id="ENOG502THVI">
    <property type="taxonomic scope" value="Eukaryota"/>
</dbReference>
<accession>M3XRP6</accession>
<keyword evidence="6" id="KW-0175">Coiled coil</keyword>
<dbReference type="PANTHER" id="PTHR23111">
    <property type="entry name" value="ZINC FINGER PROTEIN"/>
    <property type="match status" value="1"/>
</dbReference>
<name>M3XRP6_MUSPF</name>
<dbReference type="Gene3D" id="4.10.1060.10">
    <property type="entry name" value="Zinc finger, RanBP2-type"/>
    <property type="match status" value="1"/>
</dbReference>
<dbReference type="SMART" id="SM00547">
    <property type="entry name" value="ZnF_RBZ"/>
    <property type="match status" value="1"/>
</dbReference>
<proteinExistence type="inferred from homology"/>
<dbReference type="PROSITE" id="PS50199">
    <property type="entry name" value="ZF_RANBP2_2"/>
    <property type="match status" value="1"/>
</dbReference>
<comment type="similarity">
    <text evidence="1">Belongs to the TEX13 family.</text>
</comment>
<feature type="coiled-coil region" evidence="6">
    <location>
        <begin position="122"/>
        <end position="156"/>
    </location>
</feature>
<protein>
    <recommendedName>
        <fullName evidence="7">RanBP2-type domain-containing protein</fullName>
    </recommendedName>
</protein>
<dbReference type="GO" id="GO:0003729">
    <property type="term" value="F:mRNA binding"/>
    <property type="evidence" value="ECO:0007669"/>
    <property type="project" value="TreeGrafter"/>
</dbReference>
<dbReference type="InterPro" id="IPR001876">
    <property type="entry name" value="Znf_RanBP2"/>
</dbReference>
<evidence type="ECO:0000256" key="6">
    <source>
        <dbReference type="SAM" id="Coils"/>
    </source>
</evidence>
<dbReference type="EMBL" id="AEYP01055120">
    <property type="status" value="NOT_ANNOTATED_CDS"/>
    <property type="molecule type" value="Genomic_DNA"/>
</dbReference>
<dbReference type="PROSITE" id="PS01358">
    <property type="entry name" value="ZF_RANBP2_1"/>
    <property type="match status" value="1"/>
</dbReference>
<dbReference type="InParanoid" id="M3XRP6"/>
<evidence type="ECO:0000313" key="8">
    <source>
        <dbReference type="Ensembl" id="ENSMPUP00000001746.1"/>
    </source>
</evidence>
<dbReference type="InterPro" id="IPR036443">
    <property type="entry name" value="Znf_RanBP2_sf"/>
</dbReference>
<organism evidence="8">
    <name type="scientific">Mustela putorius furo</name>
    <name type="common">European domestic ferret</name>
    <name type="synonym">Mustela furo</name>
    <dbReference type="NCBI Taxonomy" id="9669"/>
    <lineage>
        <taxon>Eukaryota</taxon>
        <taxon>Metazoa</taxon>
        <taxon>Chordata</taxon>
        <taxon>Craniata</taxon>
        <taxon>Vertebrata</taxon>
        <taxon>Euteleostomi</taxon>
        <taxon>Mammalia</taxon>
        <taxon>Eutheria</taxon>
        <taxon>Laurasiatheria</taxon>
        <taxon>Carnivora</taxon>
        <taxon>Caniformia</taxon>
        <taxon>Musteloidea</taxon>
        <taxon>Mustelidae</taxon>
        <taxon>Mustelinae</taxon>
        <taxon>Mustela</taxon>
    </lineage>
</organism>
<dbReference type="AlphaFoldDB" id="M3XRP6"/>
<feature type="domain" description="RanBP2-type" evidence="7">
    <location>
        <begin position="226"/>
        <end position="255"/>
    </location>
</feature>
<keyword evidence="4" id="KW-0862">Zinc</keyword>
<dbReference type="GO" id="GO:0008270">
    <property type="term" value="F:zinc ion binding"/>
    <property type="evidence" value="ECO:0007669"/>
    <property type="project" value="UniProtKB-KW"/>
</dbReference>
<evidence type="ECO:0000259" key="7">
    <source>
        <dbReference type="PROSITE" id="PS50199"/>
    </source>
</evidence>
<dbReference type="HOGENOM" id="CLU_1053623_0_0_1"/>
<dbReference type="InterPro" id="IPR028193">
    <property type="entry name" value="TEX13A-D_N"/>
</dbReference>
<dbReference type="Ensembl" id="ENSMPUT00000001782.1">
    <property type="protein sequence ID" value="ENSMPUP00000001746.1"/>
    <property type="gene ID" value="ENSMPUG00000001764.1"/>
</dbReference>
<evidence type="ECO:0000256" key="2">
    <source>
        <dbReference type="ARBA" id="ARBA00022723"/>
    </source>
</evidence>
<evidence type="ECO:0000256" key="3">
    <source>
        <dbReference type="ARBA" id="ARBA00022771"/>
    </source>
</evidence>
<keyword evidence="2" id="KW-0479">Metal-binding</keyword>
<dbReference type="SUPFAM" id="SSF90209">
    <property type="entry name" value="Ran binding protein zinc finger-like"/>
    <property type="match status" value="1"/>
</dbReference>
<evidence type="ECO:0000256" key="1">
    <source>
        <dbReference type="ARBA" id="ARBA00008287"/>
    </source>
</evidence>
<dbReference type="Pfam" id="PF15186">
    <property type="entry name" value="TEX13"/>
    <property type="match status" value="1"/>
</dbReference>
<reference evidence="8" key="1">
    <citation type="submission" date="2024-06" db="UniProtKB">
        <authorList>
            <consortium name="Ensembl"/>
        </authorList>
    </citation>
    <scope>IDENTIFICATION</scope>
</reference>
<dbReference type="STRING" id="9669.ENSMPUP00000001746"/>
<evidence type="ECO:0000256" key="5">
    <source>
        <dbReference type="PROSITE-ProRule" id="PRU00322"/>
    </source>
</evidence>
<keyword evidence="3 5" id="KW-0863">Zinc-finger</keyword>
<sequence>MAVNFNDRNCGFFQREVVDFINKQILRNGVSPHFYSMQLCKSWSDMEKKLRDVLTNSAVAEATKEACAWKTLAQAVCMAQRQKREHAEKVKKLQDQLDEQKLFTNVLVGTVNRLRDIQEREKKAAQLQLQESLTALRGVEEERNLLRNELLRASIAQSQKQDRAVENKGKEMWMFGAAAEAAAVPAGNNSRSTWKGKHYPSKKFFSKRLKQESGFYCSARQAVRGKGGDWDCQQCHSVNFSWRKKCFKCKNFQDAREGERSAHN</sequence>
<dbReference type="GeneTree" id="ENSGT00940000161768"/>
<dbReference type="PANTHER" id="PTHR23111:SF103">
    <property type="entry name" value="TEX13 FAMILY MEMBER C3-RELATED"/>
    <property type="match status" value="1"/>
</dbReference>